<comment type="caution">
    <text evidence="1">The sequence shown here is derived from an EMBL/GenBank/DDBJ whole genome shotgun (WGS) entry which is preliminary data.</text>
</comment>
<dbReference type="AlphaFoldDB" id="A0A9N9FYX2"/>
<accession>A0A9N9FYX2</accession>
<proteinExistence type="predicted"/>
<evidence type="ECO:0000313" key="2">
    <source>
        <dbReference type="Proteomes" id="UP000789405"/>
    </source>
</evidence>
<evidence type="ECO:0000313" key="1">
    <source>
        <dbReference type="EMBL" id="CAG8567130.1"/>
    </source>
</evidence>
<sequence length="54" mass="6317">ELITQKNGIELRWMKIRLRGANHPGAKKDENKTFITPTYESLRMGYLNLILSEK</sequence>
<reference evidence="1" key="1">
    <citation type="submission" date="2021-06" db="EMBL/GenBank/DDBJ databases">
        <authorList>
            <person name="Kallberg Y."/>
            <person name="Tangrot J."/>
            <person name="Rosling A."/>
        </authorList>
    </citation>
    <scope>NUCLEOTIDE SEQUENCE</scope>
    <source>
        <strain evidence="1">MA453B</strain>
    </source>
</reference>
<name>A0A9N9FYX2_9GLOM</name>
<feature type="non-terminal residue" evidence="1">
    <location>
        <position position="1"/>
    </location>
</feature>
<dbReference type="EMBL" id="CAJVPY010002632">
    <property type="protein sequence ID" value="CAG8567130.1"/>
    <property type="molecule type" value="Genomic_DNA"/>
</dbReference>
<gene>
    <name evidence="1" type="ORF">DERYTH_LOCUS6023</name>
</gene>
<keyword evidence="2" id="KW-1185">Reference proteome</keyword>
<protein>
    <submittedName>
        <fullName evidence="1">24604_t:CDS:1</fullName>
    </submittedName>
</protein>
<organism evidence="1 2">
    <name type="scientific">Dentiscutata erythropus</name>
    <dbReference type="NCBI Taxonomy" id="1348616"/>
    <lineage>
        <taxon>Eukaryota</taxon>
        <taxon>Fungi</taxon>
        <taxon>Fungi incertae sedis</taxon>
        <taxon>Mucoromycota</taxon>
        <taxon>Glomeromycotina</taxon>
        <taxon>Glomeromycetes</taxon>
        <taxon>Diversisporales</taxon>
        <taxon>Gigasporaceae</taxon>
        <taxon>Dentiscutata</taxon>
    </lineage>
</organism>
<dbReference type="Proteomes" id="UP000789405">
    <property type="component" value="Unassembled WGS sequence"/>
</dbReference>